<comment type="similarity">
    <text evidence="1 9 10">Belongs to the peptidase A8 family.</text>
</comment>
<keyword evidence="6 9" id="KW-0378">Hydrolase</keyword>
<evidence type="ECO:0000256" key="6">
    <source>
        <dbReference type="ARBA" id="ARBA00022801"/>
    </source>
</evidence>
<feature type="active site" evidence="9">
    <location>
        <position position="150"/>
    </location>
</feature>
<dbReference type="InterPro" id="IPR001872">
    <property type="entry name" value="Peptidase_A8"/>
</dbReference>
<feature type="compositionally biased region" description="Acidic residues" evidence="11">
    <location>
        <begin position="198"/>
        <end position="207"/>
    </location>
</feature>
<keyword evidence="5 9" id="KW-0064">Aspartyl protease</keyword>
<evidence type="ECO:0000256" key="9">
    <source>
        <dbReference type="HAMAP-Rule" id="MF_00161"/>
    </source>
</evidence>
<dbReference type="UniPathway" id="UPA00665"/>
<dbReference type="PANTHER" id="PTHR33695">
    <property type="entry name" value="LIPOPROTEIN SIGNAL PEPTIDASE"/>
    <property type="match status" value="1"/>
</dbReference>
<dbReference type="GO" id="GO:0006508">
    <property type="term" value="P:proteolysis"/>
    <property type="evidence" value="ECO:0007669"/>
    <property type="project" value="UniProtKB-KW"/>
</dbReference>
<keyword evidence="4 9" id="KW-0812">Transmembrane</keyword>
<gene>
    <name evidence="9" type="primary">lspA</name>
    <name evidence="12" type="ORF">FBY41_3794</name>
</gene>
<feature type="active site" evidence="9">
    <location>
        <position position="136"/>
    </location>
</feature>
<dbReference type="PRINTS" id="PR00781">
    <property type="entry name" value="LIPOSIGPTASE"/>
</dbReference>
<dbReference type="Proteomes" id="UP000316747">
    <property type="component" value="Unassembled WGS sequence"/>
</dbReference>
<dbReference type="GO" id="GO:0004190">
    <property type="term" value="F:aspartic-type endopeptidase activity"/>
    <property type="evidence" value="ECO:0007669"/>
    <property type="project" value="UniProtKB-UniRule"/>
</dbReference>
<feature type="transmembrane region" description="Helical" evidence="9">
    <location>
        <begin position="151"/>
        <end position="170"/>
    </location>
</feature>
<evidence type="ECO:0000256" key="8">
    <source>
        <dbReference type="ARBA" id="ARBA00023136"/>
    </source>
</evidence>
<feature type="transmembrane region" description="Helical" evidence="9">
    <location>
        <begin position="20"/>
        <end position="38"/>
    </location>
</feature>
<dbReference type="PROSITE" id="PS00855">
    <property type="entry name" value="SPASE_II"/>
    <property type="match status" value="1"/>
</dbReference>
<evidence type="ECO:0000256" key="4">
    <source>
        <dbReference type="ARBA" id="ARBA00022692"/>
    </source>
</evidence>
<comment type="catalytic activity">
    <reaction evidence="9">
        <text>Release of signal peptides from bacterial membrane prolipoproteins. Hydrolyzes -Xaa-Yaa-Zaa-|-(S,diacylglyceryl)Cys-, in which Xaa is hydrophobic (preferably Leu), and Yaa (Ala or Ser) and Zaa (Gly or Ala) have small, neutral side chains.</text>
        <dbReference type="EC" id="3.4.23.36"/>
    </reaction>
</comment>
<feature type="transmembrane region" description="Helical" evidence="9">
    <location>
        <begin position="103"/>
        <end position="120"/>
    </location>
</feature>
<evidence type="ECO:0000256" key="10">
    <source>
        <dbReference type="RuleBase" id="RU004181"/>
    </source>
</evidence>
<dbReference type="AlphaFoldDB" id="A0A543HJD9"/>
<evidence type="ECO:0000256" key="7">
    <source>
        <dbReference type="ARBA" id="ARBA00022989"/>
    </source>
</evidence>
<protein>
    <recommendedName>
        <fullName evidence="9">Lipoprotein signal peptidase</fullName>
        <ecNumber evidence="9">3.4.23.36</ecNumber>
    </recommendedName>
    <alternativeName>
        <fullName evidence="9">Prolipoprotein signal peptidase</fullName>
    </alternativeName>
    <alternativeName>
        <fullName evidence="9">Signal peptidase II</fullName>
        <shortName evidence="9">SPase II</shortName>
    </alternativeName>
</protein>
<keyword evidence="7 9" id="KW-1133">Transmembrane helix</keyword>
<feature type="transmembrane region" description="Helical" evidence="9">
    <location>
        <begin position="78"/>
        <end position="96"/>
    </location>
</feature>
<evidence type="ECO:0000256" key="5">
    <source>
        <dbReference type="ARBA" id="ARBA00022750"/>
    </source>
</evidence>
<evidence type="ECO:0000256" key="1">
    <source>
        <dbReference type="ARBA" id="ARBA00006139"/>
    </source>
</evidence>
<evidence type="ECO:0000256" key="3">
    <source>
        <dbReference type="ARBA" id="ARBA00022670"/>
    </source>
</evidence>
<name>A0A543HJD9_9MICO</name>
<dbReference type="EC" id="3.4.23.36" evidence="9"/>
<keyword evidence="3 9" id="KW-0645">Protease</keyword>
<comment type="subcellular location">
    <subcellularLocation>
        <location evidence="9">Cell membrane</location>
        <topology evidence="9">Multi-pass membrane protein</topology>
    </subcellularLocation>
</comment>
<dbReference type="EMBL" id="VFPM01000003">
    <property type="protein sequence ID" value="TQM58427.1"/>
    <property type="molecule type" value="Genomic_DNA"/>
</dbReference>
<dbReference type="PANTHER" id="PTHR33695:SF1">
    <property type="entry name" value="LIPOPROTEIN SIGNAL PEPTIDASE"/>
    <property type="match status" value="1"/>
</dbReference>
<evidence type="ECO:0000256" key="11">
    <source>
        <dbReference type="SAM" id="MobiDB-lite"/>
    </source>
</evidence>
<comment type="pathway">
    <text evidence="9">Protein modification; lipoprotein biosynthesis (signal peptide cleavage).</text>
</comment>
<feature type="region of interest" description="Disordered" evidence="11">
    <location>
        <begin position="187"/>
        <end position="207"/>
    </location>
</feature>
<keyword evidence="13" id="KW-1185">Reference proteome</keyword>
<proteinExistence type="inferred from homology"/>
<dbReference type="GO" id="GO:0005886">
    <property type="term" value="C:plasma membrane"/>
    <property type="evidence" value="ECO:0007669"/>
    <property type="project" value="UniProtKB-SubCell"/>
</dbReference>
<dbReference type="Pfam" id="PF01252">
    <property type="entry name" value="Peptidase_A8"/>
    <property type="match status" value="1"/>
</dbReference>
<evidence type="ECO:0000256" key="2">
    <source>
        <dbReference type="ARBA" id="ARBA00022475"/>
    </source>
</evidence>
<feature type="compositionally biased region" description="Basic and acidic residues" evidence="11">
    <location>
        <begin position="187"/>
        <end position="196"/>
    </location>
</feature>
<evidence type="ECO:0000313" key="13">
    <source>
        <dbReference type="Proteomes" id="UP000316747"/>
    </source>
</evidence>
<evidence type="ECO:0000313" key="12">
    <source>
        <dbReference type="EMBL" id="TQM58427.1"/>
    </source>
</evidence>
<keyword evidence="8 9" id="KW-0472">Membrane</keyword>
<comment type="function">
    <text evidence="9">This protein specifically catalyzes the removal of signal peptides from prolipoproteins.</text>
</comment>
<comment type="caution">
    <text evidence="12">The sequence shown here is derived from an EMBL/GenBank/DDBJ whole genome shotgun (WGS) entry which is preliminary data.</text>
</comment>
<accession>A0A543HJD9</accession>
<keyword evidence="2 9" id="KW-1003">Cell membrane</keyword>
<organism evidence="12 13">
    <name type="scientific">Humibacillus xanthopallidus</name>
    <dbReference type="NCBI Taxonomy" id="412689"/>
    <lineage>
        <taxon>Bacteria</taxon>
        <taxon>Bacillati</taxon>
        <taxon>Actinomycetota</taxon>
        <taxon>Actinomycetes</taxon>
        <taxon>Micrococcales</taxon>
        <taxon>Intrasporangiaceae</taxon>
        <taxon>Humibacillus</taxon>
    </lineage>
</organism>
<dbReference type="HAMAP" id="MF_00161">
    <property type="entry name" value="LspA"/>
    <property type="match status" value="1"/>
</dbReference>
<reference evidence="12 13" key="1">
    <citation type="submission" date="2019-06" db="EMBL/GenBank/DDBJ databases">
        <title>Genome sequencing of plant associated microbes to promote plant fitness in Sorghum bicolor and Oryza sativa.</title>
        <authorList>
            <person name="Coleman-Derr D."/>
        </authorList>
    </citation>
    <scope>NUCLEOTIDE SEQUENCE [LARGE SCALE GENOMIC DNA]</scope>
    <source>
        <strain evidence="12 13">KV-663</strain>
    </source>
</reference>
<sequence>MEAGPAPDDARPSSRRRRRLFALLAIVAVTAYVTDQVSKAVALNALADGLPRPFIGDFIRLKLIGNPGAALSLGAGNTWVMTAIAVGVLVAIVFVAKGLGSRAWAIALGLLLGAALGNLTDRFVRPPGGGQGHVVDFLDYNRWFIGNVADIWIVSAAVLIVLLALLGIGVDGRRDRDVRAAKAEAEAERAEARAASDEGSEDGGDRA</sequence>